<gene>
    <name evidence="1" type="ORF">Lepto1489_08385</name>
</gene>
<protein>
    <submittedName>
        <fullName evidence="1">Uncharacterized protein</fullName>
    </submittedName>
</protein>
<organism evidence="1 2">
    <name type="scientific">Leptospira interrogans serovar Bataviae</name>
    <dbReference type="NCBI Taxonomy" id="312175"/>
    <lineage>
        <taxon>Bacteria</taxon>
        <taxon>Pseudomonadati</taxon>
        <taxon>Spirochaetota</taxon>
        <taxon>Spirochaetia</taxon>
        <taxon>Leptospirales</taxon>
        <taxon>Leptospiraceae</taxon>
        <taxon>Leptospira</taxon>
    </lineage>
</organism>
<accession>A0AAQ0B2D2</accession>
<sequence length="64" mass="7555">MTSPTKNEKNFLKVYVSTILEFVCKIVVCSSSHIILQKNLSFVVVPHLNNDRFNCYKLLFYKLW</sequence>
<name>A0AAQ0B2D2_LEPIR</name>
<dbReference type="AlphaFoldDB" id="A0AAQ0B2D2"/>
<proteinExistence type="predicted"/>
<dbReference type="EMBL" id="CP043893">
    <property type="protein sequence ID" value="QOI50451.1"/>
    <property type="molecule type" value="Genomic_DNA"/>
</dbReference>
<dbReference type="Proteomes" id="UP000663255">
    <property type="component" value="Chromosome 1"/>
</dbReference>
<evidence type="ECO:0000313" key="2">
    <source>
        <dbReference type="Proteomes" id="UP000663255"/>
    </source>
</evidence>
<reference evidence="1" key="1">
    <citation type="submission" date="2019-09" db="EMBL/GenBank/DDBJ databases">
        <title>Comparative Genomics of Leptospira interrogans Reveals Genome Plasticity - A Common Adaptive Strategy for Survival in Various Hosts.</title>
        <authorList>
            <person name="Ramli S.R."/>
            <person name="Bunk B."/>
            <person name="Goris M."/>
            <person name="Bhuju S."/>
            <person name="Jarek M."/>
            <person name="Sproer C."/>
            <person name="Mustakim S."/>
            <person name="Strommenger B."/>
            <person name="Pessler F."/>
        </authorList>
    </citation>
    <scope>NUCLEOTIDE SEQUENCE</scope>
    <source>
        <strain evidence="1">1489</strain>
    </source>
</reference>
<evidence type="ECO:0000313" key="1">
    <source>
        <dbReference type="EMBL" id="QOI50451.1"/>
    </source>
</evidence>